<dbReference type="Gene3D" id="1.10.510.10">
    <property type="entry name" value="Transferase(Phosphotransferase) domain 1"/>
    <property type="match status" value="1"/>
</dbReference>
<dbReference type="PANTHER" id="PTHR46008:SF48">
    <property type="entry name" value="PROTEIN KINASE DOMAIN-CONTAINING PROTEIN"/>
    <property type="match status" value="1"/>
</dbReference>
<gene>
    <name evidence="6" type="ORF">SADUNF_Sadunf14G0060300</name>
</gene>
<dbReference type="GO" id="GO:0005524">
    <property type="term" value="F:ATP binding"/>
    <property type="evidence" value="ECO:0007669"/>
    <property type="project" value="UniProtKB-UniRule"/>
</dbReference>
<dbReference type="InterPro" id="IPR011009">
    <property type="entry name" value="Kinase-like_dom_sf"/>
</dbReference>
<feature type="compositionally biased region" description="Polar residues" evidence="4">
    <location>
        <begin position="102"/>
        <end position="111"/>
    </location>
</feature>
<dbReference type="PROSITE" id="PS50011">
    <property type="entry name" value="PROTEIN_KINASE_DOM"/>
    <property type="match status" value="1"/>
</dbReference>
<organism evidence="6 7">
    <name type="scientific">Salix dunnii</name>
    <dbReference type="NCBI Taxonomy" id="1413687"/>
    <lineage>
        <taxon>Eukaryota</taxon>
        <taxon>Viridiplantae</taxon>
        <taxon>Streptophyta</taxon>
        <taxon>Embryophyta</taxon>
        <taxon>Tracheophyta</taxon>
        <taxon>Spermatophyta</taxon>
        <taxon>Magnoliopsida</taxon>
        <taxon>eudicotyledons</taxon>
        <taxon>Gunneridae</taxon>
        <taxon>Pentapetalae</taxon>
        <taxon>rosids</taxon>
        <taxon>fabids</taxon>
        <taxon>Malpighiales</taxon>
        <taxon>Salicaceae</taxon>
        <taxon>Saliceae</taxon>
        <taxon>Salix</taxon>
    </lineage>
</organism>
<dbReference type="InterPro" id="IPR017441">
    <property type="entry name" value="Protein_kinase_ATP_BS"/>
</dbReference>
<dbReference type="SUPFAM" id="SSF56112">
    <property type="entry name" value="Protein kinase-like (PK-like)"/>
    <property type="match status" value="1"/>
</dbReference>
<dbReference type="PANTHER" id="PTHR46008">
    <property type="entry name" value="LEAF RUST 10 DISEASE-RESISTANCE LOCUS RECEPTOR-LIKE PROTEIN KINASE-LIKE 1.4"/>
    <property type="match status" value="1"/>
</dbReference>
<dbReference type="PROSITE" id="PS00107">
    <property type="entry name" value="PROTEIN_KINASE_ATP"/>
    <property type="match status" value="1"/>
</dbReference>
<proteinExistence type="predicted"/>
<reference evidence="6 7" key="1">
    <citation type="submission" date="2020-10" db="EMBL/GenBank/DDBJ databases">
        <title>Plant Genome Project.</title>
        <authorList>
            <person name="Zhang R.-G."/>
        </authorList>
    </citation>
    <scope>NUCLEOTIDE SEQUENCE [LARGE SCALE GENOMIC DNA]</scope>
    <source>
        <strain evidence="6">FAFU-HL-1</strain>
        <tissue evidence="6">Leaf</tissue>
    </source>
</reference>
<dbReference type="FunFam" id="3.30.200.20:FF:001335">
    <property type="entry name" value="Calmodulin-binding receptor-like cytoplasmic kinase 2"/>
    <property type="match status" value="1"/>
</dbReference>
<feature type="domain" description="Protein kinase" evidence="5">
    <location>
        <begin position="132"/>
        <end position="347"/>
    </location>
</feature>
<evidence type="ECO:0000259" key="5">
    <source>
        <dbReference type="PROSITE" id="PS50011"/>
    </source>
</evidence>
<dbReference type="OrthoDB" id="4062651at2759"/>
<feature type="binding site" evidence="3">
    <location>
        <position position="164"/>
    </location>
    <ligand>
        <name>ATP</name>
        <dbReference type="ChEBI" id="CHEBI:30616"/>
    </ligand>
</feature>
<dbReference type="Proteomes" id="UP000657918">
    <property type="component" value="Unassembled WGS sequence"/>
</dbReference>
<sequence>MKSPYSLYSRRTRASGAGSTPERVPYSPSPSSYSSASTVKKRNPLSVAAKSMAGVFVACFTPPEPEPNNSKDFGYSEELRAPSVASNSSGGNERRRSSNRGIYSSPSSSVNGREPGSVNFTIEEIHAATRNFSPTFKIGQGGFGTVYKGRLKDGTVVAIKRAKKSVYDKHLGVEFQSEIQTLARVEHLNLVKFYGYLEHGDERIVLVEYVANGTLREHLDCIHGNFIDLAVRLDIAIDVAHAITYLHMYTVSAQAMKKFGEGNANLILDPKLECTAANNLALEKILELALQCLAPHRQIRPSMRKCAEILWSIRKDYKEQSASDFRSLSSKSQGRISIAISCRHFSR</sequence>
<dbReference type="EMBL" id="JADGMS010000014">
    <property type="protein sequence ID" value="KAF9668984.1"/>
    <property type="molecule type" value="Genomic_DNA"/>
</dbReference>
<dbReference type="InterPro" id="IPR000719">
    <property type="entry name" value="Prot_kinase_dom"/>
</dbReference>
<dbReference type="AlphaFoldDB" id="A0A835JIH5"/>
<keyword evidence="2 3" id="KW-0067">ATP-binding</keyword>
<dbReference type="InterPro" id="IPR001245">
    <property type="entry name" value="Ser-Thr/Tyr_kinase_cat_dom"/>
</dbReference>
<dbReference type="Pfam" id="PF07714">
    <property type="entry name" value="PK_Tyr_Ser-Thr"/>
    <property type="match status" value="1"/>
</dbReference>
<evidence type="ECO:0000313" key="6">
    <source>
        <dbReference type="EMBL" id="KAF9668984.1"/>
    </source>
</evidence>
<dbReference type="GO" id="GO:0004672">
    <property type="term" value="F:protein kinase activity"/>
    <property type="evidence" value="ECO:0007669"/>
    <property type="project" value="InterPro"/>
</dbReference>
<feature type="region of interest" description="Disordered" evidence="4">
    <location>
        <begin position="81"/>
        <end position="116"/>
    </location>
</feature>
<accession>A0A835JIH5</accession>
<comment type="caution">
    <text evidence="6">The sequence shown here is derived from an EMBL/GenBank/DDBJ whole genome shotgun (WGS) entry which is preliminary data.</text>
</comment>
<feature type="region of interest" description="Disordered" evidence="4">
    <location>
        <begin position="1"/>
        <end position="41"/>
    </location>
</feature>
<evidence type="ECO:0000256" key="1">
    <source>
        <dbReference type="ARBA" id="ARBA00022741"/>
    </source>
</evidence>
<keyword evidence="1 3" id="KW-0547">Nucleotide-binding</keyword>
<protein>
    <recommendedName>
        <fullName evidence="5">Protein kinase domain-containing protein</fullName>
    </recommendedName>
</protein>
<evidence type="ECO:0000256" key="4">
    <source>
        <dbReference type="SAM" id="MobiDB-lite"/>
    </source>
</evidence>
<keyword evidence="7" id="KW-1185">Reference proteome</keyword>
<feature type="compositionally biased region" description="Low complexity" evidence="4">
    <location>
        <begin position="25"/>
        <end position="37"/>
    </location>
</feature>
<evidence type="ECO:0000313" key="7">
    <source>
        <dbReference type="Proteomes" id="UP000657918"/>
    </source>
</evidence>
<name>A0A835JIH5_9ROSI</name>
<evidence type="ECO:0000256" key="3">
    <source>
        <dbReference type="PROSITE-ProRule" id="PRU10141"/>
    </source>
</evidence>
<evidence type="ECO:0000256" key="2">
    <source>
        <dbReference type="ARBA" id="ARBA00022840"/>
    </source>
</evidence>